<feature type="transmembrane region" description="Helical" evidence="1">
    <location>
        <begin position="73"/>
        <end position="92"/>
    </location>
</feature>
<proteinExistence type="predicted"/>
<dbReference type="OrthoDB" id="772995at2"/>
<dbReference type="STRING" id="237018.SAMN04489723_11536"/>
<dbReference type="EMBL" id="FOKK01000015">
    <property type="protein sequence ID" value="SFB51278.1"/>
    <property type="molecule type" value="Genomic_DNA"/>
</dbReference>
<reference evidence="2 3" key="1">
    <citation type="submission" date="2016-10" db="EMBL/GenBank/DDBJ databases">
        <authorList>
            <person name="de Groot N.N."/>
        </authorList>
    </citation>
    <scope>NUCLEOTIDE SEQUENCE [LARGE SCALE GENOMIC DNA]</scope>
    <source>
        <strain evidence="2 3">DSM 23399</strain>
    </source>
</reference>
<keyword evidence="1" id="KW-0472">Membrane</keyword>
<keyword evidence="1" id="KW-1133">Transmembrane helix</keyword>
<organism evidence="2 3">
    <name type="scientific">Algoriphagus aquimarinus</name>
    <dbReference type="NCBI Taxonomy" id="237018"/>
    <lineage>
        <taxon>Bacteria</taxon>
        <taxon>Pseudomonadati</taxon>
        <taxon>Bacteroidota</taxon>
        <taxon>Cytophagia</taxon>
        <taxon>Cytophagales</taxon>
        <taxon>Cyclobacteriaceae</taxon>
        <taxon>Algoriphagus</taxon>
    </lineage>
</organism>
<keyword evidence="3" id="KW-1185">Reference proteome</keyword>
<evidence type="ECO:0000313" key="3">
    <source>
        <dbReference type="Proteomes" id="UP000198790"/>
    </source>
</evidence>
<keyword evidence="1" id="KW-0812">Transmembrane</keyword>
<accession>A0A1I1BRD6</accession>
<gene>
    <name evidence="2" type="ORF">SAMN04489723_11536</name>
</gene>
<evidence type="ECO:0008006" key="4">
    <source>
        <dbReference type="Google" id="ProtNLM"/>
    </source>
</evidence>
<sequence length="94" mass="11297">MSQKKCPNCGEWSIWTNNYEDRCELCGEFLSPVEIGRKEKFRKEQDRQEKEWMFYINPEDSGIRKFFKKSGNLFYTVFMAIMTFIMWFIAALPG</sequence>
<evidence type="ECO:0000313" key="2">
    <source>
        <dbReference type="EMBL" id="SFB51278.1"/>
    </source>
</evidence>
<dbReference type="Proteomes" id="UP000198790">
    <property type="component" value="Unassembled WGS sequence"/>
</dbReference>
<protein>
    <recommendedName>
        <fullName evidence="4">TFIIB-type zinc ribbon-containing protein</fullName>
    </recommendedName>
</protein>
<evidence type="ECO:0000256" key="1">
    <source>
        <dbReference type="SAM" id="Phobius"/>
    </source>
</evidence>
<dbReference type="RefSeq" id="WP_092899592.1">
    <property type="nucleotide sequence ID" value="NZ_FOKK01000015.1"/>
</dbReference>
<name>A0A1I1BRD6_9BACT</name>
<dbReference type="AlphaFoldDB" id="A0A1I1BRD6"/>